<dbReference type="PANTHER" id="PTHR24249">
    <property type="entry name" value="HISTAMINE RECEPTOR-RELATED G-PROTEIN COUPLED RECEPTOR"/>
    <property type="match status" value="1"/>
</dbReference>
<dbReference type="RefSeq" id="XP_022097492.1">
    <property type="nucleotide sequence ID" value="XM_022241800.1"/>
</dbReference>
<evidence type="ECO:0000256" key="7">
    <source>
        <dbReference type="ARBA" id="ARBA00023170"/>
    </source>
</evidence>
<evidence type="ECO:0000256" key="5">
    <source>
        <dbReference type="ARBA" id="ARBA00023040"/>
    </source>
</evidence>
<dbReference type="Proteomes" id="UP000694845">
    <property type="component" value="Unplaced"/>
</dbReference>
<dbReference type="PROSITE" id="PS50262">
    <property type="entry name" value="G_PROTEIN_RECEP_F1_2"/>
    <property type="match status" value="1"/>
</dbReference>
<keyword evidence="6 9" id="KW-0472">Membrane</keyword>
<keyword evidence="2" id="KW-1003">Cell membrane</keyword>
<feature type="transmembrane region" description="Helical" evidence="9">
    <location>
        <begin position="319"/>
        <end position="344"/>
    </location>
</feature>
<organism evidence="11 12">
    <name type="scientific">Acanthaster planci</name>
    <name type="common">Crown-of-thorns starfish</name>
    <dbReference type="NCBI Taxonomy" id="133434"/>
    <lineage>
        <taxon>Eukaryota</taxon>
        <taxon>Metazoa</taxon>
        <taxon>Echinodermata</taxon>
        <taxon>Eleutherozoa</taxon>
        <taxon>Asterozoa</taxon>
        <taxon>Asteroidea</taxon>
        <taxon>Valvatacea</taxon>
        <taxon>Valvatida</taxon>
        <taxon>Acanthasteridae</taxon>
        <taxon>Acanthaster</taxon>
    </lineage>
</organism>
<evidence type="ECO:0000256" key="1">
    <source>
        <dbReference type="ARBA" id="ARBA00004651"/>
    </source>
</evidence>
<evidence type="ECO:0000313" key="11">
    <source>
        <dbReference type="Proteomes" id="UP000694845"/>
    </source>
</evidence>
<evidence type="ECO:0000256" key="2">
    <source>
        <dbReference type="ARBA" id="ARBA00022475"/>
    </source>
</evidence>
<evidence type="ECO:0000256" key="3">
    <source>
        <dbReference type="ARBA" id="ARBA00022692"/>
    </source>
</evidence>
<feature type="transmembrane region" description="Helical" evidence="9">
    <location>
        <begin position="29"/>
        <end position="53"/>
    </location>
</feature>
<dbReference type="InterPro" id="IPR000276">
    <property type="entry name" value="GPCR_Rhodpsn"/>
</dbReference>
<dbReference type="KEGG" id="aplc:110982969"/>
<keyword evidence="5" id="KW-0297">G-protein coupled receptor</keyword>
<evidence type="ECO:0000259" key="10">
    <source>
        <dbReference type="PROSITE" id="PS50262"/>
    </source>
</evidence>
<dbReference type="CDD" id="cd00637">
    <property type="entry name" value="7tm_classA_rhodopsin-like"/>
    <property type="match status" value="1"/>
</dbReference>
<dbReference type="AlphaFoldDB" id="A0A8B7YXT7"/>
<dbReference type="GeneID" id="110982969"/>
<name>A0A8B7YXT7_ACAPL</name>
<feature type="transmembrane region" description="Helical" evidence="9">
    <location>
        <begin position="100"/>
        <end position="124"/>
    </location>
</feature>
<keyword evidence="3 9" id="KW-0812">Transmembrane</keyword>
<dbReference type="SUPFAM" id="SSF81321">
    <property type="entry name" value="Family A G protein-coupled receptor-like"/>
    <property type="match status" value="1"/>
</dbReference>
<evidence type="ECO:0000256" key="9">
    <source>
        <dbReference type="SAM" id="Phobius"/>
    </source>
</evidence>
<sequence length="374" mass="40886">MRSTEHGSSSHGNSSDVSALTLPPVIQGIAQAVLVIVIGLNALGYSWIIITTIRYRQLRVVSNFFLVNLCGAELLFCTVLVPVAFAVVLQGDWDVRPAEINAGIAFICVLILSGFFLSASLWITDKNVKLFKPLAYPRLATLCHFAISTVICWGSALLLASFVFLGLVTASSASVKAVSFPTFILGNWWVLLLLFDGLVVVCVSFITFSNIAVIRLAFKQHRKINSGRLGSVAFVEPASPADRQQDSVFNIQLRPSHLMSRPRIERDAAAGRVNGDLRRQGARTASRRLSFIIYACTFTVAWSPAITLVNLHVFSSIEISSAVIGISAMVAVGQSSFATLVYTLKGQEYRAYLSRQLTHIRRISQIKINTCCTN</sequence>
<evidence type="ECO:0000256" key="8">
    <source>
        <dbReference type="ARBA" id="ARBA00023224"/>
    </source>
</evidence>
<keyword evidence="8" id="KW-0807">Transducer</keyword>
<dbReference type="InterPro" id="IPR050569">
    <property type="entry name" value="TAAR"/>
</dbReference>
<proteinExistence type="predicted"/>
<comment type="subcellular location">
    <subcellularLocation>
        <location evidence="1">Cell membrane</location>
        <topology evidence="1">Multi-pass membrane protein</topology>
    </subcellularLocation>
</comment>
<feature type="transmembrane region" description="Helical" evidence="9">
    <location>
        <begin position="289"/>
        <end position="313"/>
    </location>
</feature>
<keyword evidence="7" id="KW-0675">Receptor</keyword>
<feature type="transmembrane region" description="Helical" evidence="9">
    <location>
        <begin position="188"/>
        <end position="218"/>
    </location>
</feature>
<feature type="domain" description="G-protein coupled receptors family 1 profile" evidence="10">
    <location>
        <begin position="44"/>
        <end position="342"/>
    </location>
</feature>
<evidence type="ECO:0000313" key="12">
    <source>
        <dbReference type="RefSeq" id="XP_022097492.1"/>
    </source>
</evidence>
<accession>A0A8B7YXT7</accession>
<gene>
    <name evidence="12" type="primary">LOC110982969</name>
</gene>
<dbReference type="GO" id="GO:0005886">
    <property type="term" value="C:plasma membrane"/>
    <property type="evidence" value="ECO:0007669"/>
    <property type="project" value="UniProtKB-SubCell"/>
</dbReference>
<dbReference type="GO" id="GO:0004930">
    <property type="term" value="F:G protein-coupled receptor activity"/>
    <property type="evidence" value="ECO:0007669"/>
    <property type="project" value="UniProtKB-KW"/>
</dbReference>
<feature type="transmembrane region" description="Helical" evidence="9">
    <location>
        <begin position="65"/>
        <end position="88"/>
    </location>
</feature>
<reference evidence="12" key="1">
    <citation type="submission" date="2025-08" db="UniProtKB">
        <authorList>
            <consortium name="RefSeq"/>
        </authorList>
    </citation>
    <scope>IDENTIFICATION</scope>
</reference>
<dbReference type="Pfam" id="PF00001">
    <property type="entry name" value="7tm_1"/>
    <property type="match status" value="1"/>
</dbReference>
<evidence type="ECO:0000256" key="4">
    <source>
        <dbReference type="ARBA" id="ARBA00022989"/>
    </source>
</evidence>
<keyword evidence="4 9" id="KW-1133">Transmembrane helix</keyword>
<keyword evidence="11" id="KW-1185">Reference proteome</keyword>
<dbReference type="Gene3D" id="1.20.1070.10">
    <property type="entry name" value="Rhodopsin 7-helix transmembrane proteins"/>
    <property type="match status" value="1"/>
</dbReference>
<feature type="transmembrane region" description="Helical" evidence="9">
    <location>
        <begin position="145"/>
        <end position="168"/>
    </location>
</feature>
<evidence type="ECO:0000256" key="6">
    <source>
        <dbReference type="ARBA" id="ARBA00023136"/>
    </source>
</evidence>
<dbReference type="InterPro" id="IPR017452">
    <property type="entry name" value="GPCR_Rhodpsn_7TM"/>
</dbReference>
<dbReference type="OMA" id="ISTVICW"/>
<protein>
    <submittedName>
        <fullName evidence="12">Octopamine receptor beta-2R-like</fullName>
    </submittedName>
</protein>